<comment type="caution">
    <text evidence="2">The sequence shown here is derived from an EMBL/GenBank/DDBJ whole genome shotgun (WGS) entry which is preliminary data.</text>
</comment>
<proteinExistence type="predicted"/>
<evidence type="ECO:0000256" key="1">
    <source>
        <dbReference type="SAM" id="MobiDB-lite"/>
    </source>
</evidence>
<dbReference type="EMBL" id="QYCY01000001">
    <property type="protein sequence ID" value="RLV76874.1"/>
    <property type="molecule type" value="Genomic_DNA"/>
</dbReference>
<reference evidence="2 3" key="1">
    <citation type="journal article" date="2018" name="J. Biol. Chem.">
        <title>Discovery of the actinoplanic acid pathway in Streptomyces rapamycinicus reveals a genetically conserved synergism with rapamycin.</title>
        <authorList>
            <person name="Mrak P."/>
            <person name="Krastel P."/>
            <person name="Pivk Lukancic P."/>
            <person name="Tao J."/>
            <person name="Pistorius D."/>
            <person name="Moore C.M."/>
        </authorList>
    </citation>
    <scope>NUCLEOTIDE SEQUENCE [LARGE SCALE GENOMIC DNA]</scope>
    <source>
        <strain evidence="2 3">NRRL 5491</strain>
    </source>
</reference>
<evidence type="ECO:0000313" key="2">
    <source>
        <dbReference type="EMBL" id="RLV76874.1"/>
    </source>
</evidence>
<dbReference type="STRING" id="1343740.M271_42810"/>
<protein>
    <recommendedName>
        <fullName evidence="4">Cobalamin biosynthesis protein CbiX</fullName>
    </recommendedName>
</protein>
<gene>
    <name evidence="2" type="ORF">D3C57_100855</name>
</gene>
<evidence type="ECO:0008006" key="4">
    <source>
        <dbReference type="Google" id="ProtNLM"/>
    </source>
</evidence>
<accession>A0A3L8RB04</accession>
<organism evidence="2 3">
    <name type="scientific">Streptomyces rapamycinicus (strain ATCC 29253 / DSM 41530 / NRRL 5491 / AYB-994)</name>
    <name type="common">Streptomyces hygroscopicus (strain ATCC 29253)</name>
    <dbReference type="NCBI Taxonomy" id="1343740"/>
    <lineage>
        <taxon>Bacteria</taxon>
        <taxon>Bacillati</taxon>
        <taxon>Actinomycetota</taxon>
        <taxon>Actinomycetes</taxon>
        <taxon>Kitasatosporales</taxon>
        <taxon>Streptomycetaceae</taxon>
        <taxon>Streptomyces</taxon>
        <taxon>Streptomyces violaceusniger group</taxon>
    </lineage>
</organism>
<dbReference type="Proteomes" id="UP000281594">
    <property type="component" value="Unassembled WGS sequence"/>
</dbReference>
<feature type="region of interest" description="Disordered" evidence="1">
    <location>
        <begin position="1"/>
        <end position="56"/>
    </location>
</feature>
<feature type="compositionally biased region" description="Basic residues" evidence="1">
    <location>
        <begin position="36"/>
        <end position="46"/>
    </location>
</feature>
<evidence type="ECO:0000313" key="3">
    <source>
        <dbReference type="Proteomes" id="UP000281594"/>
    </source>
</evidence>
<dbReference type="AlphaFoldDB" id="A0A3L8RB04"/>
<sequence>MTPVTPSRTAEPIERLTCGAMSSPTGPASGLPVRMPRPRQPGRHRRPEPAAVPLGAPPLVLAVPGAPNDGARRLAEELLSIARSEMPGLDAQIGFLDGDGEEFPQLETVLTRAAQENPERLRQAAEAAKALADEAAEAIAAAEAAGEVVDEVPPVPSVPTDGPAAVVVPLLAGPDNGQLRRIRQAVMSSGSAAELTDVLGPHPLLAEALHVRLSEAGLARADRARLFTVATAADGIILATVGGGEAAQAGGITGMLLSARLAVPVMAAALDEDGAVLRVAEQLRSAGSARLALAPYLIGPEVSTELISAAAEEAGCSAAEALGDYPAVGKLALAKYAAALGITLQQASPAMR</sequence>
<name>A0A3L8RB04_STRRN</name>